<keyword evidence="4 9" id="KW-1003">Cell membrane</keyword>
<evidence type="ECO:0000256" key="5">
    <source>
        <dbReference type="ARBA" id="ARBA00022573"/>
    </source>
</evidence>
<dbReference type="GO" id="GO:0015420">
    <property type="term" value="F:ABC-type vitamin B12 transporter activity"/>
    <property type="evidence" value="ECO:0007669"/>
    <property type="project" value="UniProtKB-UniRule"/>
</dbReference>
<feature type="transmembrane region" description="Helical" evidence="9">
    <location>
        <begin position="59"/>
        <end position="82"/>
    </location>
</feature>
<comment type="pathway">
    <text evidence="2 9">Cofactor biosynthesis; adenosylcobalamin biosynthesis.</text>
</comment>
<evidence type="ECO:0000256" key="7">
    <source>
        <dbReference type="ARBA" id="ARBA00022989"/>
    </source>
</evidence>
<dbReference type="RefSeq" id="WP_202967324.1">
    <property type="nucleotide sequence ID" value="NZ_CP011801.1"/>
</dbReference>
<evidence type="ECO:0000256" key="9">
    <source>
        <dbReference type="HAMAP-Rule" id="MF_00024"/>
    </source>
</evidence>
<dbReference type="NCBIfam" id="TIGR00380">
    <property type="entry name" value="cobal_cbiB"/>
    <property type="match status" value="1"/>
</dbReference>
<dbReference type="GO" id="GO:0005886">
    <property type="term" value="C:plasma membrane"/>
    <property type="evidence" value="ECO:0007669"/>
    <property type="project" value="UniProtKB-SubCell"/>
</dbReference>
<dbReference type="InterPro" id="IPR004485">
    <property type="entry name" value="Cobalamin_biosynth_CobD/CbiB"/>
</dbReference>
<reference evidence="10 11" key="1">
    <citation type="journal article" date="2015" name="Proc. Natl. Acad. Sci. U.S.A.">
        <title>Expanded metabolic versatility of ubiquitous nitrite-oxidizing bacteria from the genus Nitrospira.</title>
        <authorList>
            <person name="Koch H."/>
            <person name="Lucker S."/>
            <person name="Albertsen M."/>
            <person name="Kitzinger K."/>
            <person name="Herbold C."/>
            <person name="Spieck E."/>
            <person name="Nielsen P.H."/>
            <person name="Wagner M."/>
            <person name="Daims H."/>
        </authorList>
    </citation>
    <scope>NUCLEOTIDE SEQUENCE [LARGE SCALE GENOMIC DNA]</scope>
    <source>
        <strain evidence="10 11">NSP M-1</strain>
    </source>
</reference>
<dbReference type="UniPathway" id="UPA00148"/>
<comment type="similarity">
    <text evidence="3 9">Belongs to the CobD/CbiB family.</text>
</comment>
<sequence>MAPSFSTALAPSFAVFAVALVLDVLCGEPPNVIHPVAWLGNTASFLLRLAPRTGVVSQFLFGMFVTIVVPASFAMASAGLLLATARWPLLEFAAATVLLKPMFALRALGRAAAQVRDALAAGQISQARQHVRSLCSRDASTLDAPLLVAGTVESLAENTSDSLVAPLFYYVLFGLPGAVFYRGVNTLDAMIGYHGRYEYLGKAAARLDDVLNLIPARLTAGLLLVAGWFSGKDALRGWRVLWRDGGRTESPNAGRPMAAMAGLLSVELEKKGSYRLGDPVVGHEIATIDAAWCVVKLCSALAVALLAAAIGARHAYLG</sequence>
<dbReference type="KEGG" id="nmv:NITMOv2_1609"/>
<dbReference type="GO" id="GO:0009236">
    <property type="term" value="P:cobalamin biosynthetic process"/>
    <property type="evidence" value="ECO:0007669"/>
    <property type="project" value="UniProtKB-UniRule"/>
</dbReference>
<dbReference type="PATRIC" id="fig|42253.5.peg.1581"/>
<proteinExistence type="inferred from homology"/>
<evidence type="ECO:0000256" key="6">
    <source>
        <dbReference type="ARBA" id="ARBA00022692"/>
    </source>
</evidence>
<gene>
    <name evidence="9 10" type="primary">cobD</name>
    <name evidence="10" type="ORF">NITMOv2_1609</name>
</gene>
<keyword evidence="7 9" id="KW-1133">Transmembrane helix</keyword>
<dbReference type="GO" id="GO:0048472">
    <property type="term" value="F:threonine-phosphate decarboxylase activity"/>
    <property type="evidence" value="ECO:0007669"/>
    <property type="project" value="InterPro"/>
</dbReference>
<keyword evidence="5 9" id="KW-0169">Cobalamin biosynthesis</keyword>
<evidence type="ECO:0000256" key="2">
    <source>
        <dbReference type="ARBA" id="ARBA00004953"/>
    </source>
</evidence>
<dbReference type="EMBL" id="CP011801">
    <property type="protein sequence ID" value="ALA58033.1"/>
    <property type="molecule type" value="Genomic_DNA"/>
</dbReference>
<evidence type="ECO:0000313" key="11">
    <source>
        <dbReference type="Proteomes" id="UP000069205"/>
    </source>
</evidence>
<evidence type="ECO:0000256" key="3">
    <source>
        <dbReference type="ARBA" id="ARBA00006263"/>
    </source>
</evidence>
<accession>A0A0K2GAR1</accession>
<dbReference type="PANTHER" id="PTHR34308">
    <property type="entry name" value="COBALAMIN BIOSYNTHESIS PROTEIN CBIB"/>
    <property type="match status" value="1"/>
</dbReference>
<feature type="transmembrane region" description="Helical" evidence="9">
    <location>
        <begin position="89"/>
        <end position="109"/>
    </location>
</feature>
<keyword evidence="11" id="KW-1185">Reference proteome</keyword>
<evidence type="ECO:0000256" key="8">
    <source>
        <dbReference type="ARBA" id="ARBA00023136"/>
    </source>
</evidence>
<evidence type="ECO:0000256" key="1">
    <source>
        <dbReference type="ARBA" id="ARBA00004651"/>
    </source>
</evidence>
<evidence type="ECO:0000256" key="4">
    <source>
        <dbReference type="ARBA" id="ARBA00022475"/>
    </source>
</evidence>
<keyword evidence="8 9" id="KW-0472">Membrane</keyword>
<keyword evidence="6 9" id="KW-0812">Transmembrane</keyword>
<evidence type="ECO:0000313" key="10">
    <source>
        <dbReference type="EMBL" id="ALA58033.1"/>
    </source>
</evidence>
<dbReference type="STRING" id="42253.NITMOv2_1609"/>
<comment type="function">
    <text evidence="9">Converts cobyric acid to cobinamide by the addition of aminopropanol on the F carboxylic group.</text>
</comment>
<protein>
    <recommendedName>
        <fullName evidence="9">Cobalamin biosynthesis protein CobD</fullName>
    </recommendedName>
</protein>
<dbReference type="Pfam" id="PF03186">
    <property type="entry name" value="CobD_Cbib"/>
    <property type="match status" value="1"/>
</dbReference>
<organism evidence="10 11">
    <name type="scientific">Nitrospira moscoviensis</name>
    <dbReference type="NCBI Taxonomy" id="42253"/>
    <lineage>
        <taxon>Bacteria</taxon>
        <taxon>Pseudomonadati</taxon>
        <taxon>Nitrospirota</taxon>
        <taxon>Nitrospiria</taxon>
        <taxon>Nitrospirales</taxon>
        <taxon>Nitrospiraceae</taxon>
        <taxon>Nitrospira</taxon>
    </lineage>
</organism>
<dbReference type="AlphaFoldDB" id="A0A0K2GAR1"/>
<name>A0A0K2GAR1_NITMO</name>
<dbReference type="HAMAP" id="MF_00024">
    <property type="entry name" value="CobD_CbiB"/>
    <property type="match status" value="1"/>
</dbReference>
<comment type="caution">
    <text evidence="9">Lacks conserved residue(s) required for the propagation of feature annotation.</text>
</comment>
<comment type="subcellular location">
    <subcellularLocation>
        <location evidence="1 9">Cell membrane</location>
        <topology evidence="1 9">Multi-pass membrane protein</topology>
    </subcellularLocation>
</comment>
<dbReference type="PANTHER" id="PTHR34308:SF1">
    <property type="entry name" value="COBALAMIN BIOSYNTHESIS PROTEIN CBIB"/>
    <property type="match status" value="1"/>
</dbReference>
<dbReference type="Proteomes" id="UP000069205">
    <property type="component" value="Chromosome"/>
</dbReference>
<feature type="transmembrane region" description="Helical" evidence="9">
    <location>
        <begin position="167"/>
        <end position="184"/>
    </location>
</feature>